<feature type="domain" description="Amidase" evidence="1">
    <location>
        <begin position="40"/>
        <end position="449"/>
    </location>
</feature>
<reference evidence="2 3" key="1">
    <citation type="journal article" date="2011" name="J. Bacteriol.">
        <title>Genome sequence of the 1,4-dioxane-degrading Pseudonocardia dioxanivorans strain CB1190.</title>
        <authorList>
            <person name="Sales C.M."/>
            <person name="Mahendra S."/>
            <person name="Grostern A."/>
            <person name="Parales R.E."/>
            <person name="Goodwin L.A."/>
            <person name="Woyke T."/>
            <person name="Nolan M."/>
            <person name="Lapidus A."/>
            <person name="Chertkov O."/>
            <person name="Ovchinnikova G."/>
            <person name="Sczyrba A."/>
            <person name="Alvarez-Cohen L."/>
        </authorList>
    </citation>
    <scope>NUCLEOTIDE SEQUENCE [LARGE SCALE GENOMIC DNA]</scope>
    <source>
        <strain evidence="3">ATCC 55486 / DSM 44775 / JCM 13855 / CB1190</strain>
    </source>
</reference>
<dbReference type="KEGG" id="pdx:Psed_1194"/>
<dbReference type="InterPro" id="IPR014085">
    <property type="entry name" value="Allophanate_hydrolase"/>
</dbReference>
<dbReference type="Gene3D" id="3.90.1300.10">
    <property type="entry name" value="Amidase signature (AS) domain"/>
    <property type="match status" value="1"/>
</dbReference>
<sequence length="461" mass="46978">MLDTKRSTIDKVPTETTAVPTGIAALLAGYREGGLQVRTTVEALLERIAARGEDGVWISVASASTLRARAAELDARGAAGLPLFGVPVAVKDNIDVAGLPTTAACPAFARVPDRDAGAVRRLRDAGALVVGKTNLDQFATGLTGQRSPYGGCESVFGGDLISGGSSSGSAVAVAAGLVPVALGTDTAGSGRVPAALNGIVGLKPTRGLIGTSGVVPACRSLDCVSVFTTDLGDAASVLAVLAGPDPDDPWSRTGVPLPPVAAPRLALPADLGPADGLDQAMGARFDEVASVAAGRAAGVVHTPVDALREAGDLLYDGPWVAERLAALTGFLADHRDDVLPVTRAVIERGSGYDAVATFRARHRLQELRAWCRGLFVRADVLLLPTVPTTFTRAEIAADPVGRNAVLGRYTQFTNLLDLAAVAVPAGFTADGRPCGVTLVGPAFSETRLLAAAAALVPVEVP</sequence>
<dbReference type="InterPro" id="IPR000120">
    <property type="entry name" value="Amidase"/>
</dbReference>
<dbReference type="HOGENOM" id="CLU_009600_0_1_11"/>
<keyword evidence="3" id="KW-1185">Reference proteome</keyword>
<gene>
    <name evidence="2" type="ordered locus">Psed_1194</name>
</gene>
<dbReference type="Pfam" id="PF01425">
    <property type="entry name" value="Amidase"/>
    <property type="match status" value="1"/>
</dbReference>
<dbReference type="PANTHER" id="PTHR11895:SF169">
    <property type="entry name" value="GLUTAMYL-TRNA(GLN) AMIDOTRANSFERASE"/>
    <property type="match status" value="1"/>
</dbReference>
<organism evidence="2 3">
    <name type="scientific">Pseudonocardia dioxanivorans (strain ATCC 55486 / DSM 44775 / JCM 13855 / CB1190)</name>
    <dbReference type="NCBI Taxonomy" id="675635"/>
    <lineage>
        <taxon>Bacteria</taxon>
        <taxon>Bacillati</taxon>
        <taxon>Actinomycetota</taxon>
        <taxon>Actinomycetes</taxon>
        <taxon>Pseudonocardiales</taxon>
        <taxon>Pseudonocardiaceae</taxon>
        <taxon>Pseudonocardia</taxon>
    </lineage>
</organism>
<dbReference type="NCBIfam" id="TIGR02713">
    <property type="entry name" value="allophanate_hyd"/>
    <property type="match status" value="1"/>
</dbReference>
<dbReference type="eggNOG" id="COG0154">
    <property type="taxonomic scope" value="Bacteria"/>
</dbReference>
<evidence type="ECO:0000313" key="3">
    <source>
        <dbReference type="Proteomes" id="UP000007809"/>
    </source>
</evidence>
<evidence type="ECO:0000259" key="1">
    <source>
        <dbReference type="Pfam" id="PF01425"/>
    </source>
</evidence>
<dbReference type="InterPro" id="IPR023631">
    <property type="entry name" value="Amidase_dom"/>
</dbReference>
<dbReference type="PANTHER" id="PTHR11895">
    <property type="entry name" value="TRANSAMIDASE"/>
    <property type="match status" value="1"/>
</dbReference>
<accession>F4CVE1</accession>
<dbReference type="GO" id="GO:0004039">
    <property type="term" value="F:allophanate hydrolase activity"/>
    <property type="evidence" value="ECO:0007669"/>
    <property type="project" value="UniProtKB-EC"/>
</dbReference>
<protein>
    <submittedName>
        <fullName evidence="2">Allophanate hydrolase</fullName>
        <ecNumber evidence="2">3.5.1.54</ecNumber>
    </submittedName>
</protein>
<dbReference type="STRING" id="675635.Psed_1194"/>
<dbReference type="EC" id="3.5.1.54" evidence="2"/>
<dbReference type="EMBL" id="CP002593">
    <property type="protein sequence ID" value="AEA23440.1"/>
    <property type="molecule type" value="Genomic_DNA"/>
</dbReference>
<keyword evidence="2" id="KW-0378">Hydrolase</keyword>
<dbReference type="NCBIfam" id="NF006043">
    <property type="entry name" value="PRK08186.1"/>
    <property type="match status" value="1"/>
</dbReference>
<dbReference type="Proteomes" id="UP000007809">
    <property type="component" value="Chromosome"/>
</dbReference>
<dbReference type="Gene3D" id="1.20.58.1700">
    <property type="match status" value="1"/>
</dbReference>
<dbReference type="InterPro" id="IPR036928">
    <property type="entry name" value="AS_sf"/>
</dbReference>
<evidence type="ECO:0000313" key="2">
    <source>
        <dbReference type="EMBL" id="AEA23440.1"/>
    </source>
</evidence>
<name>F4CVE1_PSEUX</name>
<dbReference type="AlphaFoldDB" id="F4CVE1"/>
<proteinExistence type="predicted"/>
<dbReference type="SUPFAM" id="SSF75304">
    <property type="entry name" value="Amidase signature (AS) enzymes"/>
    <property type="match status" value="1"/>
</dbReference>